<evidence type="ECO:0000256" key="9">
    <source>
        <dbReference type="RuleBase" id="RU004447"/>
    </source>
</evidence>
<evidence type="ECO:0000256" key="4">
    <source>
        <dbReference type="ARBA" id="ARBA00016741"/>
    </source>
</evidence>
<evidence type="ECO:0000259" key="11">
    <source>
        <dbReference type="Pfam" id="PF05193"/>
    </source>
</evidence>
<keyword evidence="6" id="KW-0496">Mitochondrion</keyword>
<dbReference type="InterPro" id="IPR001431">
    <property type="entry name" value="Pept_M16_Zn_BS"/>
</dbReference>
<evidence type="ECO:0000256" key="3">
    <source>
        <dbReference type="ARBA" id="ARBA00007261"/>
    </source>
</evidence>
<protein>
    <recommendedName>
        <fullName evidence="4">Mitochondrial-processing peptidase subunit alpha</fullName>
    </recommendedName>
    <alternativeName>
        <fullName evidence="7">Alpha-MPP</fullName>
    </alternativeName>
    <alternativeName>
        <fullName evidence="8">Inactive zinc metalloprotease alpha</fullName>
    </alternativeName>
</protein>
<dbReference type="SUPFAM" id="SSF63411">
    <property type="entry name" value="LuxS/MPP-like metallohydrolase"/>
    <property type="match status" value="2"/>
</dbReference>
<feature type="domain" description="Peptidase M16 N-terminal" evidence="10">
    <location>
        <begin position="70"/>
        <end position="220"/>
    </location>
</feature>
<feature type="domain" description="Peptidase M16 C-terminal" evidence="11">
    <location>
        <begin position="226"/>
        <end position="429"/>
    </location>
</feature>
<evidence type="ECO:0000256" key="1">
    <source>
        <dbReference type="ARBA" id="ARBA00002123"/>
    </source>
</evidence>
<comment type="subcellular location">
    <subcellularLocation>
        <location evidence="2">Mitochondrion matrix</location>
    </subcellularLocation>
</comment>
<evidence type="ECO:0000256" key="2">
    <source>
        <dbReference type="ARBA" id="ARBA00004305"/>
    </source>
</evidence>
<evidence type="ECO:0000313" key="12">
    <source>
        <dbReference type="EnsemblMetazoa" id="G25549.1:cds"/>
    </source>
</evidence>
<organism evidence="12 13">
    <name type="scientific">Magallana gigas</name>
    <name type="common">Pacific oyster</name>
    <name type="synonym">Crassostrea gigas</name>
    <dbReference type="NCBI Taxonomy" id="29159"/>
    <lineage>
        <taxon>Eukaryota</taxon>
        <taxon>Metazoa</taxon>
        <taxon>Spiralia</taxon>
        <taxon>Lophotrochozoa</taxon>
        <taxon>Mollusca</taxon>
        <taxon>Bivalvia</taxon>
        <taxon>Autobranchia</taxon>
        <taxon>Pteriomorphia</taxon>
        <taxon>Ostreida</taxon>
        <taxon>Ostreoidea</taxon>
        <taxon>Ostreidae</taxon>
        <taxon>Magallana</taxon>
    </lineage>
</organism>
<dbReference type="EnsemblMetazoa" id="G25549.2">
    <property type="protein sequence ID" value="G25549.2:cds"/>
    <property type="gene ID" value="G25549"/>
</dbReference>
<dbReference type="GO" id="GO:0046872">
    <property type="term" value="F:metal ion binding"/>
    <property type="evidence" value="ECO:0007669"/>
    <property type="project" value="InterPro"/>
</dbReference>
<dbReference type="InterPro" id="IPR050361">
    <property type="entry name" value="MPP/UQCRC_Complex"/>
</dbReference>
<dbReference type="FunFam" id="3.30.830.10:FF:000014">
    <property type="entry name" value="Mitochondrial-processing peptidase alpha subunit, mitochondrial"/>
    <property type="match status" value="1"/>
</dbReference>
<keyword evidence="13" id="KW-1185">Reference proteome</keyword>
<dbReference type="EnsemblMetazoa" id="G25549.1">
    <property type="protein sequence ID" value="G25549.1:cds"/>
    <property type="gene ID" value="G25549"/>
</dbReference>
<comment type="function">
    <text evidence="1">Substrate recognition and binding subunit of the essential mitochondrial processing protease (MPP), which cleaves the mitochondrial sequence off newly imported precursors proteins.</text>
</comment>
<evidence type="ECO:0000259" key="10">
    <source>
        <dbReference type="Pfam" id="PF00675"/>
    </source>
</evidence>
<evidence type="ECO:0000256" key="5">
    <source>
        <dbReference type="ARBA" id="ARBA00022946"/>
    </source>
</evidence>
<reference evidence="12" key="1">
    <citation type="submission" date="2022-08" db="UniProtKB">
        <authorList>
            <consortium name="EnsemblMetazoa"/>
        </authorList>
    </citation>
    <scope>IDENTIFICATION</scope>
    <source>
        <strain evidence="12">05x7-T-G4-1.051#20</strain>
    </source>
</reference>
<dbReference type="GO" id="GO:0005759">
    <property type="term" value="C:mitochondrial matrix"/>
    <property type="evidence" value="ECO:0007669"/>
    <property type="project" value="UniProtKB-SubCell"/>
</dbReference>
<dbReference type="Proteomes" id="UP000005408">
    <property type="component" value="Unassembled WGS sequence"/>
</dbReference>
<evidence type="ECO:0000256" key="6">
    <source>
        <dbReference type="ARBA" id="ARBA00023128"/>
    </source>
</evidence>
<evidence type="ECO:0000256" key="7">
    <source>
        <dbReference type="ARBA" id="ARBA00030006"/>
    </source>
</evidence>
<dbReference type="GO" id="GO:0004222">
    <property type="term" value="F:metalloendopeptidase activity"/>
    <property type="evidence" value="ECO:0007669"/>
    <property type="project" value="InterPro"/>
</dbReference>
<dbReference type="InterPro" id="IPR011249">
    <property type="entry name" value="Metalloenz_LuxS/M16"/>
</dbReference>
<dbReference type="GO" id="GO:0006627">
    <property type="term" value="P:protein processing involved in protein targeting to mitochondrion"/>
    <property type="evidence" value="ECO:0007669"/>
    <property type="project" value="TreeGrafter"/>
</dbReference>
<dbReference type="PANTHER" id="PTHR11851">
    <property type="entry name" value="METALLOPROTEASE"/>
    <property type="match status" value="1"/>
</dbReference>
<dbReference type="InterPro" id="IPR011765">
    <property type="entry name" value="Pept_M16_N"/>
</dbReference>
<dbReference type="PROSITE" id="PS00143">
    <property type="entry name" value="INSULINASE"/>
    <property type="match status" value="1"/>
</dbReference>
<name>A0A8W8KW77_MAGGI</name>
<accession>A0A8W8KW77</accession>
<comment type="similarity">
    <text evidence="3 9">Belongs to the peptidase M16 family.</text>
</comment>
<keyword evidence="5" id="KW-0809">Transit peptide</keyword>
<evidence type="ECO:0000256" key="8">
    <source>
        <dbReference type="ARBA" id="ARBA00032315"/>
    </source>
</evidence>
<sequence length="525" mass="58891">MAALLSTCVRGCCRISRARKLQLRKFSASQRLNDDIGLDQPLPNFPELKYAVASRETYDTPVTTLENGLRVASQKMFGHFCTLGVLIDSGSRYEVAYPSGISHFIEKLGFCSTTKYQSNDEILQVLASYGGVCDCQVSRDAVIYALSIENEGIEKGLDILSEVAMRPVISDEQIDYCRMAVAFDLENIESSPQPDILMTELIHAAAYRDNTLGLPKICPKENIDKIDTKSMYSFMKNFHDPSRMVLCGVGMEHDTLVEMARDIFVKKTPIWIENPSLVDPSISVDNSVSQYTGGKMLIEKDLSNVSQGPNPFPELAHLVIGLESCSHNDDDFIAFCVLNMMLGGGNAFSAGGPGKGMYTRLYTNVLNRHHWMFGCVAMNHVYEDSGVFCIMSSAHPSQLEELALVVLSEFLRTPEQISKEELDRAKKQLQSLLMYNLETRPMVFEDVGRQVLSRGSRNPAQFYLQEIEKVQKEDLQRVAKKMLRTKPSVAAYGTLDKLPPYEKFQEILAEGKIIRNRKSFASLFR</sequence>
<dbReference type="Pfam" id="PF05193">
    <property type="entry name" value="Peptidase_M16_C"/>
    <property type="match status" value="1"/>
</dbReference>
<dbReference type="Gene3D" id="3.30.830.10">
    <property type="entry name" value="Metalloenzyme, LuxS/M16 peptidase-like"/>
    <property type="match status" value="2"/>
</dbReference>
<dbReference type="AlphaFoldDB" id="A0A8W8KW77"/>
<dbReference type="InterPro" id="IPR007863">
    <property type="entry name" value="Peptidase_M16_C"/>
</dbReference>
<evidence type="ECO:0000313" key="13">
    <source>
        <dbReference type="Proteomes" id="UP000005408"/>
    </source>
</evidence>
<proteinExistence type="inferred from homology"/>
<dbReference type="Pfam" id="PF00675">
    <property type="entry name" value="Peptidase_M16"/>
    <property type="match status" value="1"/>
</dbReference>
<dbReference type="OMA" id="LKYHHSP"/>
<dbReference type="PANTHER" id="PTHR11851:SF49">
    <property type="entry name" value="MITOCHONDRIAL-PROCESSING PEPTIDASE SUBUNIT ALPHA"/>
    <property type="match status" value="1"/>
</dbReference>
<dbReference type="OrthoDB" id="277191at2759"/>